<accession>A0ABQ1KTF2</accession>
<gene>
    <name evidence="1" type="ORF">GCM10011363_28890</name>
</gene>
<name>A0ABQ1KTF2_9RHOB</name>
<keyword evidence="2" id="KW-1185">Reference proteome</keyword>
<protein>
    <submittedName>
        <fullName evidence="1">Uncharacterized protein</fullName>
    </submittedName>
</protein>
<organism evidence="1 2">
    <name type="scientific">Marivita lacus</name>
    <dbReference type="NCBI Taxonomy" id="1323742"/>
    <lineage>
        <taxon>Bacteria</taxon>
        <taxon>Pseudomonadati</taxon>
        <taxon>Pseudomonadota</taxon>
        <taxon>Alphaproteobacteria</taxon>
        <taxon>Rhodobacterales</taxon>
        <taxon>Roseobacteraceae</taxon>
        <taxon>Marivita</taxon>
    </lineage>
</organism>
<reference evidence="2" key="1">
    <citation type="journal article" date="2019" name="Int. J. Syst. Evol. Microbiol.">
        <title>The Global Catalogue of Microorganisms (GCM) 10K type strain sequencing project: providing services to taxonomists for standard genome sequencing and annotation.</title>
        <authorList>
            <consortium name="The Broad Institute Genomics Platform"/>
            <consortium name="The Broad Institute Genome Sequencing Center for Infectious Disease"/>
            <person name="Wu L."/>
            <person name="Ma J."/>
        </authorList>
    </citation>
    <scope>NUCLEOTIDE SEQUENCE [LARGE SCALE GENOMIC DNA]</scope>
    <source>
        <strain evidence="2">CGMCC 1.12478</strain>
    </source>
</reference>
<comment type="caution">
    <text evidence="1">The sequence shown here is derived from an EMBL/GenBank/DDBJ whole genome shotgun (WGS) entry which is preliminary data.</text>
</comment>
<evidence type="ECO:0000313" key="2">
    <source>
        <dbReference type="Proteomes" id="UP000645462"/>
    </source>
</evidence>
<dbReference type="EMBL" id="BMFC01000007">
    <property type="protein sequence ID" value="GGC10414.1"/>
    <property type="molecule type" value="Genomic_DNA"/>
</dbReference>
<sequence length="102" mass="10871">MQVQGGRVSVPKAAVDSHILPTGTLLPLTAQDARFDVAGLSRSSHIFHLAWGTDAYAAFPAFVSRAFRHNDFSRRAGGGTQSPTVFAGRTIAVLEHHMTAAL</sequence>
<dbReference type="Proteomes" id="UP000645462">
    <property type="component" value="Unassembled WGS sequence"/>
</dbReference>
<evidence type="ECO:0000313" key="1">
    <source>
        <dbReference type="EMBL" id="GGC10414.1"/>
    </source>
</evidence>
<proteinExistence type="predicted"/>